<evidence type="ECO:0000313" key="6">
    <source>
        <dbReference type="EMBL" id="SEK93555.1"/>
    </source>
</evidence>
<protein>
    <submittedName>
        <fullName evidence="6">Transcriptional regulator, TetR family</fullName>
    </submittedName>
</protein>
<feature type="domain" description="HTH tetR-type" evidence="5">
    <location>
        <begin position="22"/>
        <end position="82"/>
    </location>
</feature>
<dbReference type="RefSeq" id="WP_091099146.1">
    <property type="nucleotide sequence ID" value="NZ_FOBF01000003.1"/>
</dbReference>
<keyword evidence="2 4" id="KW-0238">DNA-binding</keyword>
<dbReference type="PROSITE" id="PS50977">
    <property type="entry name" value="HTH_TETR_2"/>
    <property type="match status" value="1"/>
</dbReference>
<dbReference type="OrthoDB" id="329481at2"/>
<dbReference type="InterPro" id="IPR036271">
    <property type="entry name" value="Tet_transcr_reg_TetR-rel_C_sf"/>
</dbReference>
<sequence>MGSNADVPPPPWRKTRRPLKPQLSQELIVETGLRILDAEGLEGLSMRRVAQELDTGPASLYAHVANKDELLELLYDRVLGEVQLPEPDPSRWKEQLREAALRTHQVLAAHADIARVAMAGIPSGENALRLGEYVFGLLIDAGMAPRDASLGFDRLVLYIVGDAYEGSLHYSRAHAAGITNEKEYFEHFIAQIGTYFRALPPDRFPHLTRHVGTLLADDGETRFRFGLDLLLDGLESRMPPGSHV</sequence>
<evidence type="ECO:0000313" key="7">
    <source>
        <dbReference type="Proteomes" id="UP000198953"/>
    </source>
</evidence>
<dbReference type="Proteomes" id="UP000198953">
    <property type="component" value="Unassembled WGS sequence"/>
</dbReference>
<dbReference type="EMBL" id="FOBF01000003">
    <property type="protein sequence ID" value="SEK93555.1"/>
    <property type="molecule type" value="Genomic_DNA"/>
</dbReference>
<dbReference type="PANTHER" id="PTHR30055">
    <property type="entry name" value="HTH-TYPE TRANSCRIPTIONAL REGULATOR RUTR"/>
    <property type="match status" value="1"/>
</dbReference>
<dbReference type="STRING" id="46177.SAMN05660976_01450"/>
<dbReference type="InterPro" id="IPR004111">
    <property type="entry name" value="Repressor_TetR_C"/>
</dbReference>
<dbReference type="SUPFAM" id="SSF48498">
    <property type="entry name" value="Tetracyclin repressor-like, C-terminal domain"/>
    <property type="match status" value="1"/>
</dbReference>
<evidence type="ECO:0000256" key="1">
    <source>
        <dbReference type="ARBA" id="ARBA00023015"/>
    </source>
</evidence>
<dbReference type="Pfam" id="PF00440">
    <property type="entry name" value="TetR_N"/>
    <property type="match status" value="1"/>
</dbReference>
<organism evidence="6 7">
    <name type="scientific">Nonomuraea pusilla</name>
    <dbReference type="NCBI Taxonomy" id="46177"/>
    <lineage>
        <taxon>Bacteria</taxon>
        <taxon>Bacillati</taxon>
        <taxon>Actinomycetota</taxon>
        <taxon>Actinomycetes</taxon>
        <taxon>Streptosporangiales</taxon>
        <taxon>Streptosporangiaceae</taxon>
        <taxon>Nonomuraea</taxon>
    </lineage>
</organism>
<accession>A0A1H7L556</accession>
<dbReference type="InterPro" id="IPR001647">
    <property type="entry name" value="HTH_TetR"/>
</dbReference>
<dbReference type="Pfam" id="PF02909">
    <property type="entry name" value="TetR_C_1"/>
    <property type="match status" value="1"/>
</dbReference>
<feature type="DNA-binding region" description="H-T-H motif" evidence="4">
    <location>
        <begin position="45"/>
        <end position="64"/>
    </location>
</feature>
<dbReference type="InterPro" id="IPR009057">
    <property type="entry name" value="Homeodomain-like_sf"/>
</dbReference>
<dbReference type="Gene3D" id="1.10.357.10">
    <property type="entry name" value="Tetracycline Repressor, domain 2"/>
    <property type="match status" value="1"/>
</dbReference>
<name>A0A1H7L556_9ACTN</name>
<evidence type="ECO:0000256" key="2">
    <source>
        <dbReference type="ARBA" id="ARBA00023125"/>
    </source>
</evidence>
<dbReference type="AlphaFoldDB" id="A0A1H7L556"/>
<evidence type="ECO:0000256" key="3">
    <source>
        <dbReference type="ARBA" id="ARBA00023163"/>
    </source>
</evidence>
<dbReference type="GO" id="GO:0045892">
    <property type="term" value="P:negative regulation of DNA-templated transcription"/>
    <property type="evidence" value="ECO:0007669"/>
    <property type="project" value="InterPro"/>
</dbReference>
<keyword evidence="1" id="KW-0805">Transcription regulation</keyword>
<evidence type="ECO:0000256" key="4">
    <source>
        <dbReference type="PROSITE-ProRule" id="PRU00335"/>
    </source>
</evidence>
<dbReference type="SUPFAM" id="SSF46689">
    <property type="entry name" value="Homeodomain-like"/>
    <property type="match status" value="1"/>
</dbReference>
<evidence type="ECO:0000259" key="5">
    <source>
        <dbReference type="PROSITE" id="PS50977"/>
    </source>
</evidence>
<reference evidence="6 7" key="1">
    <citation type="submission" date="2016-10" db="EMBL/GenBank/DDBJ databases">
        <authorList>
            <person name="de Groot N.N."/>
        </authorList>
    </citation>
    <scope>NUCLEOTIDE SEQUENCE [LARGE SCALE GENOMIC DNA]</scope>
    <source>
        <strain evidence="6 7">DSM 43357</strain>
    </source>
</reference>
<dbReference type="InterPro" id="IPR050109">
    <property type="entry name" value="HTH-type_TetR-like_transc_reg"/>
</dbReference>
<dbReference type="PANTHER" id="PTHR30055:SF151">
    <property type="entry name" value="TRANSCRIPTIONAL REGULATORY PROTEIN"/>
    <property type="match status" value="1"/>
</dbReference>
<proteinExistence type="predicted"/>
<gene>
    <name evidence="6" type="ORF">SAMN05660976_01450</name>
</gene>
<dbReference type="GO" id="GO:0000976">
    <property type="term" value="F:transcription cis-regulatory region binding"/>
    <property type="evidence" value="ECO:0007669"/>
    <property type="project" value="TreeGrafter"/>
</dbReference>
<keyword evidence="7" id="KW-1185">Reference proteome</keyword>
<keyword evidence="3" id="KW-0804">Transcription</keyword>
<dbReference type="GO" id="GO:0003700">
    <property type="term" value="F:DNA-binding transcription factor activity"/>
    <property type="evidence" value="ECO:0007669"/>
    <property type="project" value="TreeGrafter"/>
</dbReference>